<feature type="non-terminal residue" evidence="2">
    <location>
        <position position="287"/>
    </location>
</feature>
<organism evidence="2 3">
    <name type="scientific">Gymnopilus dilepis</name>
    <dbReference type="NCBI Taxonomy" id="231916"/>
    <lineage>
        <taxon>Eukaryota</taxon>
        <taxon>Fungi</taxon>
        <taxon>Dikarya</taxon>
        <taxon>Basidiomycota</taxon>
        <taxon>Agaricomycotina</taxon>
        <taxon>Agaricomycetes</taxon>
        <taxon>Agaricomycetidae</taxon>
        <taxon>Agaricales</taxon>
        <taxon>Agaricineae</taxon>
        <taxon>Hymenogastraceae</taxon>
        <taxon>Gymnopilus</taxon>
    </lineage>
</organism>
<name>A0A409YDL5_9AGAR</name>
<dbReference type="STRING" id="231916.A0A409YDL5"/>
<dbReference type="InParanoid" id="A0A409YDL5"/>
<comment type="caution">
    <text evidence="2">The sequence shown here is derived from an EMBL/GenBank/DDBJ whole genome shotgun (WGS) entry which is preliminary data.</text>
</comment>
<protein>
    <submittedName>
        <fullName evidence="2">Uncharacterized protein</fullName>
    </submittedName>
</protein>
<sequence>MSSTPHSLAFNPPNIKRNSIGSAQLPLPSSLNAPATQRPLGGTPTSPPQPLPGPSSPRPLFGSSPQSPIISSFSVPHHPPHLHSTTHAIGVQPSAAFFRPSRPPQQPTTYSRSNSPSSLNGPQTTTEEQFQLATIGGGGGYSTDDHHHIAESIHDLNAGTESVHEQQSMSLKRMKKSREPLLPAPPGVNPRPTGNGSFANAHPAASRLMRNSLDRVLTLGRGLSFDSMRKSTTTSRTPPIPSQHPSDRRQTFETKISDEESQSHYNHKGPSLDPQTRTSVLLSGPSP</sequence>
<dbReference type="OrthoDB" id="9909019at2759"/>
<keyword evidence="3" id="KW-1185">Reference proteome</keyword>
<reference evidence="2 3" key="1">
    <citation type="journal article" date="2018" name="Evol. Lett.">
        <title>Horizontal gene cluster transfer increased hallucinogenic mushroom diversity.</title>
        <authorList>
            <person name="Reynolds H.T."/>
            <person name="Vijayakumar V."/>
            <person name="Gluck-Thaler E."/>
            <person name="Korotkin H.B."/>
            <person name="Matheny P.B."/>
            <person name="Slot J.C."/>
        </authorList>
    </citation>
    <scope>NUCLEOTIDE SEQUENCE [LARGE SCALE GENOMIC DNA]</scope>
    <source>
        <strain evidence="2 3">SRW20</strain>
    </source>
</reference>
<feature type="compositionally biased region" description="Basic and acidic residues" evidence="1">
    <location>
        <begin position="143"/>
        <end position="154"/>
    </location>
</feature>
<dbReference type="EMBL" id="NHYE01000966">
    <property type="protein sequence ID" value="PPR01085.1"/>
    <property type="molecule type" value="Genomic_DNA"/>
</dbReference>
<feature type="region of interest" description="Disordered" evidence="1">
    <location>
        <begin position="220"/>
        <end position="287"/>
    </location>
</feature>
<feature type="compositionally biased region" description="Pro residues" evidence="1">
    <location>
        <begin position="45"/>
        <end position="57"/>
    </location>
</feature>
<evidence type="ECO:0000313" key="2">
    <source>
        <dbReference type="EMBL" id="PPR01085.1"/>
    </source>
</evidence>
<feature type="compositionally biased region" description="Polar residues" evidence="1">
    <location>
        <begin position="107"/>
        <end position="132"/>
    </location>
</feature>
<dbReference type="Proteomes" id="UP000284706">
    <property type="component" value="Unassembled WGS sequence"/>
</dbReference>
<evidence type="ECO:0000256" key="1">
    <source>
        <dbReference type="SAM" id="MobiDB-lite"/>
    </source>
</evidence>
<evidence type="ECO:0000313" key="3">
    <source>
        <dbReference type="Proteomes" id="UP000284706"/>
    </source>
</evidence>
<dbReference type="AlphaFoldDB" id="A0A409YDL5"/>
<proteinExistence type="predicted"/>
<feature type="compositionally biased region" description="Basic and acidic residues" evidence="1">
    <location>
        <begin position="245"/>
        <end position="262"/>
    </location>
</feature>
<gene>
    <name evidence="2" type="ORF">CVT26_015992</name>
</gene>
<feature type="compositionally biased region" description="Polar residues" evidence="1">
    <location>
        <begin position="16"/>
        <end position="35"/>
    </location>
</feature>
<feature type="compositionally biased region" description="Low complexity" evidence="1">
    <location>
        <begin position="58"/>
        <end position="87"/>
    </location>
</feature>
<feature type="region of interest" description="Disordered" evidence="1">
    <location>
        <begin position="1"/>
        <end position="206"/>
    </location>
</feature>
<accession>A0A409YDL5</accession>